<evidence type="ECO:0000313" key="1">
    <source>
        <dbReference type="EMBL" id="VUZ48672.1"/>
    </source>
</evidence>
<keyword evidence="2" id="KW-1185">Reference proteome</keyword>
<reference evidence="1 2" key="1">
    <citation type="submission" date="2019-07" db="EMBL/GenBank/DDBJ databases">
        <authorList>
            <person name="Jastrzebski P J."/>
            <person name="Paukszto L."/>
            <person name="Jastrzebski P J."/>
        </authorList>
    </citation>
    <scope>NUCLEOTIDE SEQUENCE [LARGE SCALE GENOMIC DNA]</scope>
    <source>
        <strain evidence="1 2">WMS-il1</strain>
    </source>
</reference>
<name>A0A564YN22_HYMDI</name>
<gene>
    <name evidence="1" type="ORF">WMSIL1_LOCUS8041</name>
</gene>
<dbReference type="AlphaFoldDB" id="A0A564YN22"/>
<protein>
    <submittedName>
        <fullName evidence="1">Uncharacterized protein</fullName>
    </submittedName>
</protein>
<evidence type="ECO:0000313" key="2">
    <source>
        <dbReference type="Proteomes" id="UP000321570"/>
    </source>
</evidence>
<dbReference type="EMBL" id="CABIJS010000310">
    <property type="protein sequence ID" value="VUZ48672.1"/>
    <property type="molecule type" value="Genomic_DNA"/>
</dbReference>
<sequence length="254" mass="28256">MSGFGNSPYAFDGNGVIQQTLAVNNSERNNTGNSLSIIRGKRHLEESEHLEEIKLPWKRSATEEVVLRQFSNLNISNINIAKPPTDDVNMVTIEDLTDEESSDESNDNKCLILPEALRKDYETIKTHGILSDPALMKLTSSSVSTATPETCLALVPYAPRPAFPLSVSDTLTVKRKDDEENNSDGEVGNEESTYVESMDFAPEDSTPFSVPQSMPTPLFDSGFIFGQIDVPGQPKFVYEKTNRPEQPWQLRISR</sequence>
<organism evidence="1 2">
    <name type="scientific">Hymenolepis diminuta</name>
    <name type="common">Rat tapeworm</name>
    <dbReference type="NCBI Taxonomy" id="6216"/>
    <lineage>
        <taxon>Eukaryota</taxon>
        <taxon>Metazoa</taxon>
        <taxon>Spiralia</taxon>
        <taxon>Lophotrochozoa</taxon>
        <taxon>Platyhelminthes</taxon>
        <taxon>Cestoda</taxon>
        <taxon>Eucestoda</taxon>
        <taxon>Cyclophyllidea</taxon>
        <taxon>Hymenolepididae</taxon>
        <taxon>Hymenolepis</taxon>
    </lineage>
</organism>
<proteinExistence type="predicted"/>
<accession>A0A564YN22</accession>
<dbReference type="Proteomes" id="UP000321570">
    <property type="component" value="Unassembled WGS sequence"/>
</dbReference>